<proteinExistence type="predicted"/>
<dbReference type="EMBL" id="BTGU01016202">
    <property type="protein sequence ID" value="GMN74694.1"/>
    <property type="molecule type" value="Genomic_DNA"/>
</dbReference>
<feature type="region of interest" description="Disordered" evidence="1">
    <location>
        <begin position="24"/>
        <end position="101"/>
    </location>
</feature>
<accession>A0AA88EGS3</accession>
<reference evidence="3" key="1">
    <citation type="submission" date="2023-07" db="EMBL/GenBank/DDBJ databases">
        <title>draft genome sequence of fig (Ficus carica).</title>
        <authorList>
            <person name="Takahashi T."/>
            <person name="Nishimura K."/>
        </authorList>
    </citation>
    <scope>NUCLEOTIDE SEQUENCE</scope>
</reference>
<name>A0AA88EGS3_FICCA</name>
<dbReference type="AlphaFoldDB" id="A0AA88EGS3"/>
<gene>
    <name evidence="2" type="ORF">TIFTF001_055030</name>
    <name evidence="3" type="ORF">TIFTF001_055033</name>
</gene>
<organism evidence="3 4">
    <name type="scientific">Ficus carica</name>
    <name type="common">Common fig</name>
    <dbReference type="NCBI Taxonomy" id="3494"/>
    <lineage>
        <taxon>Eukaryota</taxon>
        <taxon>Viridiplantae</taxon>
        <taxon>Streptophyta</taxon>
        <taxon>Embryophyta</taxon>
        <taxon>Tracheophyta</taxon>
        <taxon>Spermatophyta</taxon>
        <taxon>Magnoliopsida</taxon>
        <taxon>eudicotyledons</taxon>
        <taxon>Gunneridae</taxon>
        <taxon>Pentapetalae</taxon>
        <taxon>rosids</taxon>
        <taxon>fabids</taxon>
        <taxon>Rosales</taxon>
        <taxon>Moraceae</taxon>
        <taxon>Ficeae</taxon>
        <taxon>Ficus</taxon>
    </lineage>
</organism>
<sequence>MTVVEVARFHEGIATVVAQSLRVPFQPRPQPKPARSPAASPNCSLHVLQPRPANPLPAQACDSSSRPFQDRVNSGPCPQPSPRISGASSSPGHPVPPAGLP</sequence>
<evidence type="ECO:0000313" key="3">
    <source>
        <dbReference type="EMBL" id="GMN74702.1"/>
    </source>
</evidence>
<evidence type="ECO:0000313" key="2">
    <source>
        <dbReference type="EMBL" id="GMN74694.1"/>
    </source>
</evidence>
<evidence type="ECO:0000313" key="4">
    <source>
        <dbReference type="Proteomes" id="UP001187192"/>
    </source>
</evidence>
<keyword evidence="4" id="KW-1185">Reference proteome</keyword>
<protein>
    <submittedName>
        <fullName evidence="3">Uncharacterized protein</fullName>
    </submittedName>
</protein>
<dbReference type="EMBL" id="BTGU01016204">
    <property type="protein sequence ID" value="GMN74702.1"/>
    <property type="molecule type" value="Genomic_DNA"/>
</dbReference>
<evidence type="ECO:0000256" key="1">
    <source>
        <dbReference type="SAM" id="MobiDB-lite"/>
    </source>
</evidence>
<dbReference type="Proteomes" id="UP001187192">
    <property type="component" value="Unassembled WGS sequence"/>
</dbReference>
<comment type="caution">
    <text evidence="3">The sequence shown here is derived from an EMBL/GenBank/DDBJ whole genome shotgun (WGS) entry which is preliminary data.</text>
</comment>